<feature type="transmembrane region" description="Helical" evidence="8">
    <location>
        <begin position="525"/>
        <end position="546"/>
    </location>
</feature>
<dbReference type="SUPFAM" id="SSF161098">
    <property type="entry name" value="MetI-like"/>
    <property type="match status" value="2"/>
</dbReference>
<evidence type="ECO:0000256" key="7">
    <source>
        <dbReference type="ARBA" id="ARBA00023136"/>
    </source>
</evidence>
<keyword evidence="6 8" id="KW-1133">Transmembrane helix</keyword>
<evidence type="ECO:0000256" key="2">
    <source>
        <dbReference type="ARBA" id="ARBA00022448"/>
    </source>
</evidence>
<feature type="transmembrane region" description="Helical" evidence="8">
    <location>
        <begin position="15"/>
        <end position="40"/>
    </location>
</feature>
<feature type="transmembrane region" description="Helical" evidence="8">
    <location>
        <begin position="296"/>
        <end position="323"/>
    </location>
</feature>
<dbReference type="Proteomes" id="UP000265930">
    <property type="component" value="Unassembled WGS sequence"/>
</dbReference>
<feature type="transmembrane region" description="Helical" evidence="8">
    <location>
        <begin position="389"/>
        <end position="413"/>
    </location>
</feature>
<name>A0A399IN27_9CLOT</name>
<evidence type="ECO:0000259" key="9">
    <source>
        <dbReference type="PROSITE" id="PS50928"/>
    </source>
</evidence>
<sequence length="560" mass="62572">MEVISLKNIRGIEKALIIALLLILMVMPILCILLTSIFSNGKLDISAPFLMLFTGEVKNVFVNTMVLGILVVITTTVFALPLAFIMTKTSFAKYKWLEVVLMIPFMTPPYIESMGWILFMQPNGYWDQFIRFPIKLNQHFFNLFGMVLVMSLQIFPFLYLILKNAIVKIGVSKEEAAYVHGGKKSYVFCKITIPLLISSYSIGALLVFVKTISEFGTPITFGKRISFYVLTTEIHQYVSNWPIDFAKATALASILLTTCLGLWYISSIVNTRYSYNLVSGKGTSVKVYKLTISKKIIAWMYVILLLGASIGIPYFSILIASIMKLRSGGLSINNLTFDHYIKLLSTNSDGMKALLNTLGVAFIATSICMLLGTIFAISVKRSKKLSEKIIDFFSLLPNTIPGIVMVVGLILFWNSKWMVVPLYNTYGMVVLTYVILFIPYTVQYVKANYIQIDESLFNAGRVFGGKGFYILRRITLPLLVPGMLAGWLMTFIISIRELVAALMILPPSMQTASTYIYSQFEQGNLNLGMAMAVICVIITIIMIMVINKLSGLLKLGGTIS</sequence>
<evidence type="ECO:0000256" key="5">
    <source>
        <dbReference type="ARBA" id="ARBA00022692"/>
    </source>
</evidence>
<dbReference type="PANTHER" id="PTHR43357">
    <property type="entry name" value="INNER MEMBRANE ABC TRANSPORTER PERMEASE PROTEIN YDCV"/>
    <property type="match status" value="1"/>
</dbReference>
<evidence type="ECO:0000256" key="8">
    <source>
        <dbReference type="RuleBase" id="RU363032"/>
    </source>
</evidence>
<dbReference type="PROSITE" id="PS50928">
    <property type="entry name" value="ABC_TM1"/>
    <property type="match status" value="2"/>
</dbReference>
<dbReference type="CDD" id="cd06261">
    <property type="entry name" value="TM_PBP2"/>
    <property type="match status" value="2"/>
</dbReference>
<dbReference type="EMBL" id="QXDJ01000008">
    <property type="protein sequence ID" value="RII32366.1"/>
    <property type="molecule type" value="Genomic_DNA"/>
</dbReference>
<feature type="transmembrane region" description="Helical" evidence="8">
    <location>
        <begin position="478"/>
        <end position="505"/>
    </location>
</feature>
<dbReference type="Gene3D" id="1.10.3720.10">
    <property type="entry name" value="MetI-like"/>
    <property type="match status" value="2"/>
</dbReference>
<feature type="transmembrane region" description="Helical" evidence="8">
    <location>
        <begin position="425"/>
        <end position="442"/>
    </location>
</feature>
<evidence type="ECO:0000256" key="4">
    <source>
        <dbReference type="ARBA" id="ARBA00022519"/>
    </source>
</evidence>
<gene>
    <name evidence="10" type="ORF">D2A34_24200</name>
</gene>
<feature type="transmembrane region" description="Helical" evidence="8">
    <location>
        <begin position="353"/>
        <end position="377"/>
    </location>
</feature>
<accession>A0A399IN27</accession>
<dbReference type="InterPro" id="IPR035906">
    <property type="entry name" value="MetI-like_sf"/>
</dbReference>
<keyword evidence="2 8" id="KW-0813">Transport</keyword>
<organism evidence="10 11">
    <name type="scientific">Clostridium chromiireducens</name>
    <dbReference type="NCBI Taxonomy" id="225345"/>
    <lineage>
        <taxon>Bacteria</taxon>
        <taxon>Bacillati</taxon>
        <taxon>Bacillota</taxon>
        <taxon>Clostridia</taxon>
        <taxon>Eubacteriales</taxon>
        <taxon>Clostridiaceae</taxon>
        <taxon>Clostridium</taxon>
    </lineage>
</organism>
<comment type="subcellular location">
    <subcellularLocation>
        <location evidence="1">Cell inner membrane</location>
        <topology evidence="1">Multi-pass membrane protein</topology>
    </subcellularLocation>
    <subcellularLocation>
        <location evidence="8">Cell membrane</location>
        <topology evidence="8">Multi-pass membrane protein</topology>
    </subcellularLocation>
</comment>
<evidence type="ECO:0000256" key="3">
    <source>
        <dbReference type="ARBA" id="ARBA00022475"/>
    </source>
</evidence>
<evidence type="ECO:0000313" key="11">
    <source>
        <dbReference type="Proteomes" id="UP000265930"/>
    </source>
</evidence>
<dbReference type="GO" id="GO:0005886">
    <property type="term" value="C:plasma membrane"/>
    <property type="evidence" value="ECO:0007669"/>
    <property type="project" value="UniProtKB-SubCell"/>
</dbReference>
<feature type="domain" description="ABC transmembrane type-1" evidence="9">
    <location>
        <begin position="354"/>
        <end position="546"/>
    </location>
</feature>
<keyword evidence="4" id="KW-0997">Cell inner membrane</keyword>
<protein>
    <submittedName>
        <fullName evidence="10">Iron ABC transporter permease</fullName>
    </submittedName>
</protein>
<dbReference type="Pfam" id="PF00528">
    <property type="entry name" value="BPD_transp_1"/>
    <property type="match status" value="2"/>
</dbReference>
<dbReference type="InterPro" id="IPR000515">
    <property type="entry name" value="MetI-like"/>
</dbReference>
<feature type="transmembrane region" description="Helical" evidence="8">
    <location>
        <begin position="139"/>
        <end position="162"/>
    </location>
</feature>
<comment type="caution">
    <text evidence="10">The sequence shown here is derived from an EMBL/GenBank/DDBJ whole genome shotgun (WGS) entry which is preliminary data.</text>
</comment>
<feature type="transmembrane region" description="Helical" evidence="8">
    <location>
        <begin position="245"/>
        <end position="265"/>
    </location>
</feature>
<feature type="transmembrane region" description="Helical" evidence="8">
    <location>
        <begin position="60"/>
        <end position="84"/>
    </location>
</feature>
<comment type="similarity">
    <text evidence="8">Belongs to the binding-protein-dependent transport system permease family.</text>
</comment>
<keyword evidence="3" id="KW-1003">Cell membrane</keyword>
<evidence type="ECO:0000256" key="6">
    <source>
        <dbReference type="ARBA" id="ARBA00022989"/>
    </source>
</evidence>
<keyword evidence="5 8" id="KW-0812">Transmembrane</keyword>
<dbReference type="AlphaFoldDB" id="A0A399IN27"/>
<dbReference type="OrthoDB" id="57323at2"/>
<keyword evidence="7 8" id="KW-0472">Membrane</keyword>
<proteinExistence type="inferred from homology"/>
<evidence type="ECO:0000313" key="10">
    <source>
        <dbReference type="EMBL" id="RII32366.1"/>
    </source>
</evidence>
<feature type="domain" description="ABC transmembrane type-1" evidence="9">
    <location>
        <begin position="61"/>
        <end position="266"/>
    </location>
</feature>
<evidence type="ECO:0000256" key="1">
    <source>
        <dbReference type="ARBA" id="ARBA00004429"/>
    </source>
</evidence>
<feature type="transmembrane region" description="Helical" evidence="8">
    <location>
        <begin position="187"/>
        <end position="209"/>
    </location>
</feature>
<feature type="transmembrane region" description="Helical" evidence="8">
    <location>
        <begin position="96"/>
        <end position="119"/>
    </location>
</feature>
<reference evidence="10 11" key="1">
    <citation type="submission" date="2018-08" db="EMBL/GenBank/DDBJ databases">
        <title>Genome of Clostridium chromiireducens C1, DSM12136.</title>
        <authorList>
            <person name="Xing M."/>
            <person name="Wei Y."/>
            <person name="Ang E.L."/>
            <person name="Zhao H."/>
            <person name="Zhang Y."/>
        </authorList>
    </citation>
    <scope>NUCLEOTIDE SEQUENCE [LARGE SCALE GENOMIC DNA]</scope>
    <source>
        <strain evidence="10 11">C1</strain>
    </source>
</reference>
<dbReference type="GO" id="GO:0055085">
    <property type="term" value="P:transmembrane transport"/>
    <property type="evidence" value="ECO:0007669"/>
    <property type="project" value="InterPro"/>
</dbReference>
<dbReference type="PANTHER" id="PTHR43357:SF3">
    <property type="entry name" value="FE(3+)-TRANSPORT SYSTEM PERMEASE PROTEIN FBPB 2"/>
    <property type="match status" value="1"/>
</dbReference>